<dbReference type="SUPFAM" id="SSF51735">
    <property type="entry name" value="NAD(P)-binding Rossmann-fold domains"/>
    <property type="match status" value="1"/>
</dbReference>
<sequence>MSVPAEQKVLLLLQHAGPYEIRSVPNHTLQAGEVLVRVEAAGLNPSDWKTRFTEYSFALGGVYPARQGHDVAGTIVQLGEGVTAFAVGDKVFHQGYYSNRLAGFQQYTAVAADLVAMAPKNLSVDQITSIPLALMTAAAGFYQPRNTTGGGAGITPFWQDGGRGKYADEPIFIFGGSSSVGHYAIQLAKLGGFSPIITTASAKYNDFLKSLGATHVIDRTLPLSQLPEEVKKITATPITFVYDAISEAGTQNAGYNILAPGGVLILVLLDAIDKAKKTEDKEVTMAYGSPHIDDPKARALGVEMYERITGWFESAVLRPTDVEYVPGGLNVIPDAQERVRAGTVGARKLIVHPQETA</sequence>
<dbReference type="Proteomes" id="UP000292702">
    <property type="component" value="Unassembled WGS sequence"/>
</dbReference>
<dbReference type="STRING" id="92696.A0A4V2MVQ9"/>
<dbReference type="AlphaFoldDB" id="A0A4V2MVQ9"/>
<dbReference type="InterPro" id="IPR011032">
    <property type="entry name" value="GroES-like_sf"/>
</dbReference>
<accession>A0A4V2MVQ9</accession>
<dbReference type="SUPFAM" id="SSF50129">
    <property type="entry name" value="GroES-like"/>
    <property type="match status" value="1"/>
</dbReference>
<dbReference type="EMBL" id="RWJN01000289">
    <property type="protein sequence ID" value="TCD63567.1"/>
    <property type="molecule type" value="Genomic_DNA"/>
</dbReference>
<dbReference type="InterPro" id="IPR020843">
    <property type="entry name" value="ER"/>
</dbReference>
<dbReference type="InterPro" id="IPR036291">
    <property type="entry name" value="NAD(P)-bd_dom_sf"/>
</dbReference>
<reference evidence="2 3" key="1">
    <citation type="submission" date="2018-11" db="EMBL/GenBank/DDBJ databases">
        <title>Genome assembly of Steccherinum ochraceum LE-BIN_3174, the white-rot fungus of the Steccherinaceae family (The Residual Polyporoid clade, Polyporales, Basidiomycota).</title>
        <authorList>
            <person name="Fedorova T.V."/>
            <person name="Glazunova O.A."/>
            <person name="Landesman E.O."/>
            <person name="Moiseenko K.V."/>
            <person name="Psurtseva N.V."/>
            <person name="Savinova O.S."/>
            <person name="Shakhova N.V."/>
            <person name="Tyazhelova T.V."/>
            <person name="Vasina D.V."/>
        </authorList>
    </citation>
    <scope>NUCLEOTIDE SEQUENCE [LARGE SCALE GENOMIC DNA]</scope>
    <source>
        <strain evidence="2 3">LE-BIN_3174</strain>
    </source>
</reference>
<dbReference type="PANTHER" id="PTHR45348">
    <property type="entry name" value="HYPOTHETICAL OXIDOREDUCTASE (EUROFUNG)"/>
    <property type="match status" value="1"/>
</dbReference>
<feature type="domain" description="Enoyl reductase (ER)" evidence="1">
    <location>
        <begin position="17"/>
        <end position="351"/>
    </location>
</feature>
<evidence type="ECO:0000259" key="1">
    <source>
        <dbReference type="SMART" id="SM00829"/>
    </source>
</evidence>
<evidence type="ECO:0000313" key="2">
    <source>
        <dbReference type="EMBL" id="TCD63567.1"/>
    </source>
</evidence>
<comment type="caution">
    <text evidence="2">The sequence shown here is derived from an EMBL/GenBank/DDBJ whole genome shotgun (WGS) entry which is preliminary data.</text>
</comment>
<dbReference type="SMART" id="SM00829">
    <property type="entry name" value="PKS_ER"/>
    <property type="match status" value="1"/>
</dbReference>
<keyword evidence="3" id="KW-1185">Reference proteome</keyword>
<evidence type="ECO:0000313" key="3">
    <source>
        <dbReference type="Proteomes" id="UP000292702"/>
    </source>
</evidence>
<dbReference type="PANTHER" id="PTHR45348:SF2">
    <property type="entry name" value="ZINC-TYPE ALCOHOL DEHYDROGENASE-LIKE PROTEIN C2E1P3.01"/>
    <property type="match status" value="1"/>
</dbReference>
<dbReference type="OrthoDB" id="3233595at2759"/>
<name>A0A4V2MVQ9_9APHY</name>
<protein>
    <recommendedName>
        <fullName evidence="1">Enoyl reductase (ER) domain-containing protein</fullName>
    </recommendedName>
</protein>
<dbReference type="Pfam" id="PF00107">
    <property type="entry name" value="ADH_zinc_N"/>
    <property type="match status" value="1"/>
</dbReference>
<proteinExistence type="predicted"/>
<dbReference type="InterPro" id="IPR047122">
    <property type="entry name" value="Trans-enoyl_RdTase-like"/>
</dbReference>
<gene>
    <name evidence="2" type="ORF">EIP91_005238</name>
</gene>
<dbReference type="CDD" id="cd08249">
    <property type="entry name" value="enoyl_reductase_like"/>
    <property type="match status" value="1"/>
</dbReference>
<organism evidence="2 3">
    <name type="scientific">Steccherinum ochraceum</name>
    <dbReference type="NCBI Taxonomy" id="92696"/>
    <lineage>
        <taxon>Eukaryota</taxon>
        <taxon>Fungi</taxon>
        <taxon>Dikarya</taxon>
        <taxon>Basidiomycota</taxon>
        <taxon>Agaricomycotina</taxon>
        <taxon>Agaricomycetes</taxon>
        <taxon>Polyporales</taxon>
        <taxon>Steccherinaceae</taxon>
        <taxon>Steccherinum</taxon>
    </lineage>
</organism>
<dbReference type="Pfam" id="PF08240">
    <property type="entry name" value="ADH_N"/>
    <property type="match status" value="1"/>
</dbReference>
<dbReference type="Gene3D" id="3.90.180.10">
    <property type="entry name" value="Medium-chain alcohol dehydrogenases, catalytic domain"/>
    <property type="match status" value="1"/>
</dbReference>
<dbReference type="Gene3D" id="3.40.50.720">
    <property type="entry name" value="NAD(P)-binding Rossmann-like Domain"/>
    <property type="match status" value="1"/>
</dbReference>
<dbReference type="InterPro" id="IPR013149">
    <property type="entry name" value="ADH-like_C"/>
</dbReference>
<dbReference type="InterPro" id="IPR013154">
    <property type="entry name" value="ADH-like_N"/>
</dbReference>
<dbReference type="GO" id="GO:0016651">
    <property type="term" value="F:oxidoreductase activity, acting on NAD(P)H"/>
    <property type="evidence" value="ECO:0007669"/>
    <property type="project" value="InterPro"/>
</dbReference>